<gene>
    <name evidence="2" type="ORF">HMPREF0402_00314</name>
</gene>
<dbReference type="InterPro" id="IPR001387">
    <property type="entry name" value="Cro/C1-type_HTH"/>
</dbReference>
<protein>
    <recommendedName>
        <fullName evidence="1">HTH cro/C1-type domain-containing protein</fullName>
    </recommendedName>
</protein>
<dbReference type="HOGENOM" id="CLU_066192_4_0_0"/>
<dbReference type="BioCyc" id="FSP457404-HMP:GTSQ-315-MONOMER"/>
<dbReference type="PROSITE" id="PS50943">
    <property type="entry name" value="HTH_CROC1"/>
    <property type="match status" value="1"/>
</dbReference>
<dbReference type="InterPro" id="IPR010982">
    <property type="entry name" value="Lambda_DNA-bd_dom_sf"/>
</dbReference>
<proteinExistence type="predicted"/>
<dbReference type="Proteomes" id="UP000003233">
    <property type="component" value="Unassembled WGS sequence"/>
</dbReference>
<dbReference type="SMART" id="SM00530">
    <property type="entry name" value="HTH_XRE"/>
    <property type="match status" value="1"/>
</dbReference>
<dbReference type="AlphaFoldDB" id="H1PPH1"/>
<name>H1PPH1_9FUSO</name>
<evidence type="ECO:0000259" key="1">
    <source>
        <dbReference type="PROSITE" id="PS50943"/>
    </source>
</evidence>
<dbReference type="SUPFAM" id="SSF47413">
    <property type="entry name" value="lambda repressor-like DNA-binding domains"/>
    <property type="match status" value="1"/>
</dbReference>
<dbReference type="RefSeq" id="WP_008695629.1">
    <property type="nucleotide sequence ID" value="NZ_KE161007.1"/>
</dbReference>
<evidence type="ECO:0000313" key="3">
    <source>
        <dbReference type="Proteomes" id="UP000003233"/>
    </source>
</evidence>
<dbReference type="PATRIC" id="fig|457404.5.peg.933"/>
<accession>H1PPH1</accession>
<keyword evidence="3" id="KW-1185">Reference proteome</keyword>
<dbReference type="CDD" id="cd00093">
    <property type="entry name" value="HTH_XRE"/>
    <property type="match status" value="1"/>
</dbReference>
<dbReference type="Pfam" id="PF01381">
    <property type="entry name" value="HTH_3"/>
    <property type="match status" value="1"/>
</dbReference>
<feature type="domain" description="HTH cro/C1-type" evidence="1">
    <location>
        <begin position="7"/>
        <end position="62"/>
    </location>
</feature>
<dbReference type="Gene3D" id="1.10.260.40">
    <property type="entry name" value="lambda repressor-like DNA-binding domains"/>
    <property type="match status" value="1"/>
</dbReference>
<evidence type="ECO:0000313" key="2">
    <source>
        <dbReference type="EMBL" id="EHO84495.1"/>
    </source>
</evidence>
<sequence length="166" mass="19495">MKAGEILIKYRKNQGMTVAKFAELLGVSQVFLTHLEHDKRKISENLFERLAEFLSDEEIKDLREAEKLKDIPKDIAEKLEKLEVENKNLKEKILNIDPRIGELDKRGLNQYEKAMNEASMFFNDEGIDEEDKQKLLLALNEVFFRSKEINKKKYAHKNKKNSVKDK</sequence>
<dbReference type="GO" id="GO:0003677">
    <property type="term" value="F:DNA binding"/>
    <property type="evidence" value="ECO:0007669"/>
    <property type="project" value="InterPro"/>
</dbReference>
<organism evidence="2 3">
    <name type="scientific">Fusobacterium ulcerans 12-1B</name>
    <dbReference type="NCBI Taxonomy" id="457404"/>
    <lineage>
        <taxon>Bacteria</taxon>
        <taxon>Fusobacteriati</taxon>
        <taxon>Fusobacteriota</taxon>
        <taxon>Fusobacteriia</taxon>
        <taxon>Fusobacteriales</taxon>
        <taxon>Fusobacteriaceae</taxon>
        <taxon>Fusobacterium</taxon>
    </lineage>
</organism>
<reference evidence="2 3" key="1">
    <citation type="submission" date="2012-07" db="EMBL/GenBank/DDBJ databases">
        <title>The Genome Sequence of Fusobacterium ulcerans 12_1B.</title>
        <authorList>
            <consortium name="The Broad Institute Genome Sequencing Platform"/>
            <person name="Earl A."/>
            <person name="Ward D."/>
            <person name="Feldgarden M."/>
            <person name="Gevers D."/>
            <person name="Strauss J."/>
            <person name="Ambrose C.E."/>
            <person name="Allen-Vercoe E."/>
            <person name="Walker B."/>
            <person name="Young S.K."/>
            <person name="Zeng Q."/>
            <person name="Gargeya S."/>
            <person name="Fitzgerald M."/>
            <person name="Haas B."/>
            <person name="Abouelleil A."/>
            <person name="Alvarado L."/>
            <person name="Arachchi H.M."/>
            <person name="Berlin A.M."/>
            <person name="Chapman S.B."/>
            <person name="Goldberg J."/>
            <person name="Griggs A."/>
            <person name="Gujja S."/>
            <person name="Hansen M."/>
            <person name="Howarth C."/>
            <person name="Imamovic A."/>
            <person name="Larimer J."/>
            <person name="McCowen C."/>
            <person name="Montmayeur A."/>
            <person name="Murphy C."/>
            <person name="Neiman D."/>
            <person name="Pearson M."/>
            <person name="Priest M."/>
            <person name="Roberts A."/>
            <person name="Saif S."/>
            <person name="Shea T."/>
            <person name="Sisk P."/>
            <person name="Sykes S."/>
            <person name="Wortman J."/>
            <person name="Nusbaum C."/>
            <person name="Birren B."/>
        </authorList>
    </citation>
    <scope>NUCLEOTIDE SEQUENCE [LARGE SCALE GENOMIC DNA]</scope>
    <source>
        <strain evidence="2 3">12_1B</strain>
    </source>
</reference>
<comment type="caution">
    <text evidence="2">The sequence shown here is derived from an EMBL/GenBank/DDBJ whole genome shotgun (WGS) entry which is preliminary data.</text>
</comment>
<dbReference type="EMBL" id="AGWJ02000004">
    <property type="protein sequence ID" value="EHO84495.1"/>
    <property type="molecule type" value="Genomic_DNA"/>
</dbReference>